<feature type="transmembrane region" description="Helical" evidence="1">
    <location>
        <begin position="43"/>
        <end position="64"/>
    </location>
</feature>
<comment type="caution">
    <text evidence="2">The sequence shown here is derived from an EMBL/GenBank/DDBJ whole genome shotgun (WGS) entry which is preliminary data.</text>
</comment>
<sequence length="686" mass="74063">MSRTGAGAVTDDRTEALSGDEAIAVPATPPLAPSTARPGTARALRWVVAVVAAALGTVVVGLSYRLSGSGEPSGLYYAVFWVGMLLGTVPTILLLIGTRVRAVDRARALGLLGLFTAVPKYLRNPAGPLYHDEYAHWREVVDIFSTGSLMRPNAIIPIIQFYPGTSTATSAIDAITGLSIWDSGELLILSAHVLSFFAILVLVRTLLHSVRAGAVAAVVYSLNPSVLYFDTQYAYESVTIAWFLWVLAFGVLAARQPRRIARWSLVGGAIVCGAATVLTHHLTSLALIGLLLLVTGFVVLRPVLRGRTARRLRLRRRVRSARRTRQHPGALRQAIPDRAPYPFVWVGITGGVLLVAVIWLVTAAWQTIVYLSPYAGSSVGQLTELAGGNQEAGRELLAASVQPLWERALSGLAPVLIGLVCLAGLLLLRRQRRRWPTDTLALIAFGMVYFPSLPFILAPMGAEGARRSWAFTYAGVALLVALVTVWPGVRQALPRLRRRTSARNRWAVAIVGLVIIMIGNVGAGLNDPYRFPGPFNWGTDTNSASQEARTVAEQLHIQVGPVRAVSDRYTGLALSAYGGVWVATPSTGFPAADVIQTDQDPTPELAEMMVTSRYDYLVVDTRMSEQPAYNGDNFGSADPLPGEATPIAYLNRLNAVPWANLVMSTEHLRVYRLDLARMGQVVVGDS</sequence>
<dbReference type="AlphaFoldDB" id="A0A7K1FMH8"/>
<reference evidence="2 3" key="1">
    <citation type="submission" date="2019-11" db="EMBL/GenBank/DDBJ databases">
        <authorList>
            <person name="Jiang L.-Q."/>
        </authorList>
    </citation>
    <scope>NUCLEOTIDE SEQUENCE [LARGE SCALE GENOMIC DNA]</scope>
    <source>
        <strain evidence="2 3">YIM 132087</strain>
    </source>
</reference>
<dbReference type="Proteomes" id="UP000460221">
    <property type="component" value="Unassembled WGS sequence"/>
</dbReference>
<feature type="transmembrane region" description="Helical" evidence="1">
    <location>
        <begin position="468"/>
        <end position="486"/>
    </location>
</feature>
<evidence type="ECO:0000256" key="1">
    <source>
        <dbReference type="SAM" id="Phobius"/>
    </source>
</evidence>
<name>A0A7K1FMH8_9ACTN</name>
<protein>
    <recommendedName>
        <fullName evidence="4">Glycosyltransferase RgtA/B/C/D-like domain-containing protein</fullName>
    </recommendedName>
</protein>
<feature type="transmembrane region" description="Helical" evidence="1">
    <location>
        <begin position="186"/>
        <end position="207"/>
    </location>
</feature>
<keyword evidence="1" id="KW-1133">Transmembrane helix</keyword>
<organism evidence="2 3">
    <name type="scientific">Nakamurella alba</name>
    <dbReference type="NCBI Taxonomy" id="2665158"/>
    <lineage>
        <taxon>Bacteria</taxon>
        <taxon>Bacillati</taxon>
        <taxon>Actinomycetota</taxon>
        <taxon>Actinomycetes</taxon>
        <taxon>Nakamurellales</taxon>
        <taxon>Nakamurellaceae</taxon>
        <taxon>Nakamurella</taxon>
    </lineage>
</organism>
<feature type="transmembrane region" description="Helical" evidence="1">
    <location>
        <begin position="342"/>
        <end position="365"/>
    </location>
</feature>
<feature type="transmembrane region" description="Helical" evidence="1">
    <location>
        <begin position="440"/>
        <end position="462"/>
    </location>
</feature>
<feature type="transmembrane region" description="Helical" evidence="1">
    <location>
        <begin position="506"/>
        <end position="525"/>
    </location>
</feature>
<gene>
    <name evidence="2" type="ORF">GIS00_15645</name>
</gene>
<feature type="transmembrane region" description="Helical" evidence="1">
    <location>
        <begin position="285"/>
        <end position="304"/>
    </location>
</feature>
<keyword evidence="1" id="KW-0812">Transmembrane</keyword>
<feature type="transmembrane region" description="Helical" evidence="1">
    <location>
        <begin position="260"/>
        <end position="279"/>
    </location>
</feature>
<evidence type="ECO:0000313" key="3">
    <source>
        <dbReference type="Proteomes" id="UP000460221"/>
    </source>
</evidence>
<feature type="transmembrane region" description="Helical" evidence="1">
    <location>
        <begin position="408"/>
        <end position="428"/>
    </location>
</feature>
<feature type="transmembrane region" description="Helical" evidence="1">
    <location>
        <begin position="233"/>
        <end position="253"/>
    </location>
</feature>
<accession>A0A7K1FMH8</accession>
<feature type="transmembrane region" description="Helical" evidence="1">
    <location>
        <begin position="76"/>
        <end position="97"/>
    </location>
</feature>
<evidence type="ECO:0008006" key="4">
    <source>
        <dbReference type="Google" id="ProtNLM"/>
    </source>
</evidence>
<keyword evidence="3" id="KW-1185">Reference proteome</keyword>
<dbReference type="RefSeq" id="WP_154769388.1">
    <property type="nucleotide sequence ID" value="NZ_WLYK01000006.1"/>
</dbReference>
<evidence type="ECO:0000313" key="2">
    <source>
        <dbReference type="EMBL" id="MTD15371.1"/>
    </source>
</evidence>
<proteinExistence type="predicted"/>
<keyword evidence="1" id="KW-0472">Membrane</keyword>
<dbReference type="EMBL" id="WLYK01000006">
    <property type="protein sequence ID" value="MTD15371.1"/>
    <property type="molecule type" value="Genomic_DNA"/>
</dbReference>